<sequence length="199" mass="21567">MMAMLLRVLLFSSSVILAESFGFGAGGGCGCGCSPPPPPPTVRCAPPGGFKCPPAGCGKSSHAGGYEPPPVSKCNHPPPPPRCGCGCGRKKRELMTTSRKNELTCESGKLKRIMQMSIDDSAAVWLETIRRALHSNNLQQFYVPFCTALNSSHPRKSYVACEMIHNGNTCRIIKTKIKANAESTLRRTMERKNWSQLNA</sequence>
<evidence type="ECO:0000256" key="1">
    <source>
        <dbReference type="SAM" id="SignalP"/>
    </source>
</evidence>
<protein>
    <submittedName>
        <fullName evidence="3">Ground-like domain-containing protein</fullName>
    </submittedName>
</protein>
<evidence type="ECO:0000313" key="3">
    <source>
        <dbReference type="WBParaSite" id="PgR063X_g056_t02"/>
    </source>
</evidence>
<proteinExistence type="predicted"/>
<dbReference type="WBParaSite" id="PgR063X_g056_t02">
    <property type="protein sequence ID" value="PgR063X_g056_t02"/>
    <property type="gene ID" value="PgR063X_g056"/>
</dbReference>
<feature type="signal peptide" evidence="1">
    <location>
        <begin position="1"/>
        <end position="18"/>
    </location>
</feature>
<feature type="chain" id="PRO_5037471922" evidence="1">
    <location>
        <begin position="19"/>
        <end position="199"/>
    </location>
</feature>
<keyword evidence="1" id="KW-0732">Signal</keyword>
<keyword evidence="2" id="KW-1185">Reference proteome</keyword>
<dbReference type="PROSITE" id="PS51257">
    <property type="entry name" value="PROKAR_LIPOPROTEIN"/>
    <property type="match status" value="1"/>
</dbReference>
<evidence type="ECO:0000313" key="2">
    <source>
        <dbReference type="Proteomes" id="UP000887569"/>
    </source>
</evidence>
<accession>A0A915BVS2</accession>
<dbReference type="AlphaFoldDB" id="A0A915BVS2"/>
<dbReference type="Proteomes" id="UP000887569">
    <property type="component" value="Unplaced"/>
</dbReference>
<reference evidence="3" key="1">
    <citation type="submission" date="2022-11" db="UniProtKB">
        <authorList>
            <consortium name="WormBaseParasite"/>
        </authorList>
    </citation>
    <scope>IDENTIFICATION</scope>
</reference>
<name>A0A915BVS2_PARUN</name>
<organism evidence="2 3">
    <name type="scientific">Parascaris univalens</name>
    <name type="common">Nematode worm</name>
    <dbReference type="NCBI Taxonomy" id="6257"/>
    <lineage>
        <taxon>Eukaryota</taxon>
        <taxon>Metazoa</taxon>
        <taxon>Ecdysozoa</taxon>
        <taxon>Nematoda</taxon>
        <taxon>Chromadorea</taxon>
        <taxon>Rhabditida</taxon>
        <taxon>Spirurina</taxon>
        <taxon>Ascaridomorpha</taxon>
        <taxon>Ascaridoidea</taxon>
        <taxon>Ascarididae</taxon>
        <taxon>Parascaris</taxon>
    </lineage>
</organism>